<gene>
    <name evidence="1" type="ORF">DAI13_09245</name>
</gene>
<reference evidence="1 2" key="1">
    <citation type="submission" date="2018-04" db="EMBL/GenBank/DDBJ databases">
        <authorList>
            <person name="Van Tyne D."/>
        </authorList>
    </citation>
    <scope>NUCLEOTIDE SEQUENCE [LARGE SCALE GENOMIC DNA]</scope>
    <source>
        <strain evidence="1 2">B2535</strain>
    </source>
</reference>
<evidence type="ECO:0000313" key="1">
    <source>
        <dbReference type="EMBL" id="PTN77930.1"/>
    </source>
</evidence>
<sequence length="33" mass="3775">MTSKKVNVDFPLNYTKKHPLAEQEGVRLSNSKD</sequence>
<protein>
    <submittedName>
        <fullName evidence="1">Uncharacterized protein</fullName>
    </submittedName>
</protein>
<evidence type="ECO:0000313" key="2">
    <source>
        <dbReference type="Proteomes" id="UP000244140"/>
    </source>
</evidence>
<accession>A0A855UB30</accession>
<name>A0A855UB30_ENTFL</name>
<dbReference type="AlphaFoldDB" id="A0A855UB30"/>
<comment type="caution">
    <text evidence="1">The sequence shown here is derived from an EMBL/GenBank/DDBJ whole genome shotgun (WGS) entry which is preliminary data.</text>
</comment>
<organism evidence="1 2">
    <name type="scientific">Enterococcus faecalis</name>
    <name type="common">Streptococcus faecalis</name>
    <dbReference type="NCBI Taxonomy" id="1351"/>
    <lineage>
        <taxon>Bacteria</taxon>
        <taxon>Bacillati</taxon>
        <taxon>Bacillota</taxon>
        <taxon>Bacilli</taxon>
        <taxon>Lactobacillales</taxon>
        <taxon>Enterococcaceae</taxon>
        <taxon>Enterococcus</taxon>
    </lineage>
</organism>
<dbReference type="Proteomes" id="UP000244140">
    <property type="component" value="Unassembled WGS sequence"/>
</dbReference>
<proteinExistence type="predicted"/>
<dbReference type="EMBL" id="PZZH01000001">
    <property type="protein sequence ID" value="PTN77930.1"/>
    <property type="molecule type" value="Genomic_DNA"/>
</dbReference>